<organism evidence="2 3">
    <name type="scientific">Discina gigas</name>
    <dbReference type="NCBI Taxonomy" id="1032678"/>
    <lineage>
        <taxon>Eukaryota</taxon>
        <taxon>Fungi</taxon>
        <taxon>Dikarya</taxon>
        <taxon>Ascomycota</taxon>
        <taxon>Pezizomycotina</taxon>
        <taxon>Pezizomycetes</taxon>
        <taxon>Pezizales</taxon>
        <taxon>Discinaceae</taxon>
        <taxon>Discina</taxon>
    </lineage>
</organism>
<accession>A0ABR3GU37</accession>
<dbReference type="EMBL" id="JBBBZM010000011">
    <property type="protein sequence ID" value="KAL0639448.1"/>
    <property type="molecule type" value="Genomic_DNA"/>
</dbReference>
<keyword evidence="1" id="KW-1133">Transmembrane helix</keyword>
<evidence type="ECO:0000256" key="1">
    <source>
        <dbReference type="SAM" id="Phobius"/>
    </source>
</evidence>
<feature type="transmembrane region" description="Helical" evidence="1">
    <location>
        <begin position="192"/>
        <end position="214"/>
    </location>
</feature>
<keyword evidence="3" id="KW-1185">Reference proteome</keyword>
<name>A0ABR3GU37_9PEZI</name>
<dbReference type="Proteomes" id="UP001447188">
    <property type="component" value="Unassembled WGS sequence"/>
</dbReference>
<sequence>MRIRPDHRIQDMIRMGQVFEGLNMLPPACRLYNELLPLAQYERGWDDPTTLAILASYLAVLRSEGDIAGATRVLAARAAGPSAAPPPVTPRPTSLTPGYKQITIQFRRDHLLEDMLKYARLNHSAGMVDISKTWYLDTARKWYLDLLPMAEKEMGRDHPVTMGIVASLIEVFHAQGDKAAAAKLMKRSRGGVVGFVSICLVLSLASFIILYLFLSLDSSLIILRHL</sequence>
<gene>
    <name evidence="2" type="ORF">Q9L58_001476</name>
</gene>
<protein>
    <submittedName>
        <fullName evidence="2">Uncharacterized protein</fullName>
    </submittedName>
</protein>
<keyword evidence="1" id="KW-0472">Membrane</keyword>
<evidence type="ECO:0000313" key="3">
    <source>
        <dbReference type="Proteomes" id="UP001447188"/>
    </source>
</evidence>
<evidence type="ECO:0000313" key="2">
    <source>
        <dbReference type="EMBL" id="KAL0639448.1"/>
    </source>
</evidence>
<proteinExistence type="predicted"/>
<reference evidence="2 3" key="1">
    <citation type="submission" date="2024-02" db="EMBL/GenBank/DDBJ databases">
        <title>Discinaceae phylogenomics.</title>
        <authorList>
            <person name="Dirks A.C."/>
            <person name="James T.Y."/>
        </authorList>
    </citation>
    <scope>NUCLEOTIDE SEQUENCE [LARGE SCALE GENOMIC DNA]</scope>
    <source>
        <strain evidence="2 3">ACD0624</strain>
    </source>
</reference>
<comment type="caution">
    <text evidence="2">The sequence shown here is derived from an EMBL/GenBank/DDBJ whole genome shotgun (WGS) entry which is preliminary data.</text>
</comment>
<keyword evidence="1" id="KW-0812">Transmembrane</keyword>